<dbReference type="PANTHER" id="PTHR33471:SF7">
    <property type="entry name" value="ATP-DEPENDENT ZINC METALLOPROTEASE-RELATED"/>
    <property type="match status" value="1"/>
</dbReference>
<dbReference type="PANTHER" id="PTHR33471">
    <property type="entry name" value="ATP-DEPENDENT ZINC METALLOPROTEASE-RELATED"/>
    <property type="match status" value="1"/>
</dbReference>
<dbReference type="AlphaFoldDB" id="A0A6C0E538"/>
<proteinExistence type="predicted"/>
<name>A0A6C0E538_9ZZZZ</name>
<evidence type="ECO:0000313" key="2">
    <source>
        <dbReference type="EMBL" id="QHT23389.1"/>
    </source>
</evidence>
<dbReference type="EMBL" id="MN739731">
    <property type="protein sequence ID" value="QHT23389.1"/>
    <property type="molecule type" value="Genomic_DNA"/>
</dbReference>
<reference evidence="2" key="1">
    <citation type="journal article" date="2020" name="Nature">
        <title>Giant virus diversity and host interactions through global metagenomics.</title>
        <authorList>
            <person name="Schulz F."/>
            <person name="Roux S."/>
            <person name="Paez-Espino D."/>
            <person name="Jungbluth S."/>
            <person name="Walsh D.A."/>
            <person name="Denef V.J."/>
            <person name="McMahon K.D."/>
            <person name="Konstantinidis K.T."/>
            <person name="Eloe-Fadrosh E.A."/>
            <person name="Kyrpides N.C."/>
            <person name="Woyke T."/>
        </authorList>
    </citation>
    <scope>NUCLEOTIDE SEQUENCE</scope>
    <source>
        <strain evidence="2">GVMAG-M-3300023179-116</strain>
    </source>
</reference>
<keyword evidence="1" id="KW-0175">Coiled coil</keyword>
<organism evidence="2">
    <name type="scientific">viral metagenome</name>
    <dbReference type="NCBI Taxonomy" id="1070528"/>
    <lineage>
        <taxon>unclassified sequences</taxon>
        <taxon>metagenomes</taxon>
        <taxon>organismal metagenomes</taxon>
    </lineage>
</organism>
<protein>
    <submittedName>
        <fullName evidence="2">Uncharacterized protein</fullName>
    </submittedName>
</protein>
<evidence type="ECO:0000256" key="1">
    <source>
        <dbReference type="SAM" id="Coils"/>
    </source>
</evidence>
<feature type="coiled-coil region" evidence="1">
    <location>
        <begin position="40"/>
        <end position="74"/>
    </location>
</feature>
<accession>A0A6C0E538</accession>
<sequence length="410" mass="45304">MIYNICIVLSFLSTSVAFINTQILPTREFSKSLLFTQHNDKNENSRVDRFKEEAAKLRQEASEIEIALREEARVKGVSEEMINKLIPITRPRPRQTPKTASKTLQNAKENYTELSANTIRSKLGYLNTGDAIRMTSELERIKSNNIISKWNSKNFEDSRFMVSNYQLKAKTSIGPVNLKLDDVGFAYQNVLGVAVAIGTICGLSANAVGGELGFLLGYSSALFPVLLVGIGSIAPGLIGEALYRCKLVTNEEARKRHVRKNAGKFLTGYICGLPVATFIQGKPSNTVEFFQLRPGDVSDISGTGKVQEKRFRQIDIARISIVCLAGSVAECIDFGVASGSNPGDVNLLNELINSVGPTLTSDQIQNHIRWTALTAWEILDQYKEEYQRLVVAFEKGLPMEECIAVIEGEL</sequence>